<dbReference type="PANTHER" id="PTHR43788">
    <property type="entry name" value="DNA2/NAM7 HELICASE FAMILY MEMBER"/>
    <property type="match status" value="1"/>
</dbReference>
<feature type="domain" description="UvrD-like helicase C-terminal" evidence="4">
    <location>
        <begin position="496"/>
        <end position="543"/>
    </location>
</feature>
<dbReference type="OrthoDB" id="9803432at2"/>
<keyword evidence="1 3" id="KW-0547">Nucleotide-binding</keyword>
<dbReference type="GO" id="GO:0043139">
    <property type="term" value="F:5'-3' DNA helicase activity"/>
    <property type="evidence" value="ECO:0007669"/>
    <property type="project" value="UniProtKB-UniRule"/>
</dbReference>
<dbReference type="eggNOG" id="COG0507">
    <property type="taxonomic scope" value="Bacteria"/>
</dbReference>
<dbReference type="InterPro" id="IPR006344">
    <property type="entry name" value="RecD"/>
</dbReference>
<dbReference type="PANTHER" id="PTHR43788:SF6">
    <property type="entry name" value="DNA HELICASE B"/>
    <property type="match status" value="1"/>
</dbReference>
<keyword evidence="3" id="KW-0413">Isomerase</keyword>
<dbReference type="KEGG" id="ddf:DEFDS_0738"/>
<accession>D3PC94</accession>
<dbReference type="GO" id="GO:0017116">
    <property type="term" value="F:single-stranded DNA helicase activity"/>
    <property type="evidence" value="ECO:0007669"/>
    <property type="project" value="TreeGrafter"/>
</dbReference>
<dbReference type="STRING" id="639282.DEFDS_0738"/>
<keyword evidence="2 3" id="KW-0067">ATP-binding</keyword>
<evidence type="ECO:0000256" key="1">
    <source>
        <dbReference type="ARBA" id="ARBA00022741"/>
    </source>
</evidence>
<dbReference type="InterPro" id="IPR027417">
    <property type="entry name" value="P-loop_NTPase"/>
</dbReference>
<dbReference type="GO" id="GO:0005524">
    <property type="term" value="F:ATP binding"/>
    <property type="evidence" value="ECO:0007669"/>
    <property type="project" value="UniProtKB-UniRule"/>
</dbReference>
<dbReference type="InterPro" id="IPR027785">
    <property type="entry name" value="UvrD-like_helicase_C"/>
</dbReference>
<evidence type="ECO:0000313" key="5">
    <source>
        <dbReference type="EMBL" id="BAI80217.1"/>
    </source>
</evidence>
<dbReference type="SUPFAM" id="SSF52540">
    <property type="entry name" value="P-loop containing nucleoside triphosphate hydrolases"/>
    <property type="match status" value="1"/>
</dbReference>
<dbReference type="Pfam" id="PF13245">
    <property type="entry name" value="AAA_19"/>
    <property type="match status" value="1"/>
</dbReference>
<keyword evidence="3" id="KW-0269">Exonuclease</keyword>
<proteinExistence type="inferred from homology"/>
<comment type="similarity">
    <text evidence="3">Belongs to the RecD family.</text>
</comment>
<reference evidence="5 6" key="1">
    <citation type="journal article" date="2010" name="DNA Res.">
        <title>Bacterial lifestyle in a deep-sea hydrothermal vent chimney revealed by the genome sequence of the thermophilic bacterium Deferribacter desulfuricans SSM1.</title>
        <authorList>
            <person name="Takaki Y."/>
            <person name="Shimamura S."/>
            <person name="Nakagawa S."/>
            <person name="Fukuhara Y."/>
            <person name="Horikawa H."/>
            <person name="Ankai A."/>
            <person name="Harada T."/>
            <person name="Hosoyama A."/>
            <person name="Oguchi A."/>
            <person name="Fukui S."/>
            <person name="Fujita N."/>
            <person name="Takami H."/>
            <person name="Takai K."/>
        </authorList>
    </citation>
    <scope>NUCLEOTIDE SEQUENCE [LARGE SCALE GENOMIC DNA]</scope>
    <source>
        <strain evidence="6">DSM 14783 / JCM 11476 / NBRC 101012 / SSM1</strain>
    </source>
</reference>
<dbReference type="EMBL" id="AP011529">
    <property type="protein sequence ID" value="BAI80217.1"/>
    <property type="molecule type" value="Genomic_DNA"/>
</dbReference>
<dbReference type="GO" id="GO:0003677">
    <property type="term" value="F:DNA binding"/>
    <property type="evidence" value="ECO:0007669"/>
    <property type="project" value="UniProtKB-UniRule"/>
</dbReference>
<keyword evidence="3" id="KW-0540">Nuclease</keyword>
<dbReference type="GO" id="GO:0016887">
    <property type="term" value="F:ATP hydrolysis activity"/>
    <property type="evidence" value="ECO:0007669"/>
    <property type="project" value="RHEA"/>
</dbReference>
<dbReference type="RefSeq" id="WP_013007465.1">
    <property type="nucleotide sequence ID" value="NC_013939.1"/>
</dbReference>
<keyword evidence="3 5" id="KW-0378">Hydrolase</keyword>
<comment type="subunit">
    <text evidence="3">Heterotrimer of RecB, RecC and RecD. All subunits contribute to DNA-binding.</text>
</comment>
<dbReference type="HAMAP" id="MF_01487">
    <property type="entry name" value="RecD"/>
    <property type="match status" value="1"/>
</dbReference>
<dbReference type="CDD" id="cd18809">
    <property type="entry name" value="SF1_C_RecD"/>
    <property type="match status" value="1"/>
</dbReference>
<organism evidence="5 6">
    <name type="scientific">Deferribacter desulfuricans (strain DSM 14783 / JCM 11476 / NBRC 101012 / SSM1)</name>
    <dbReference type="NCBI Taxonomy" id="639282"/>
    <lineage>
        <taxon>Bacteria</taxon>
        <taxon>Pseudomonadati</taxon>
        <taxon>Deferribacterota</taxon>
        <taxon>Deferribacteres</taxon>
        <taxon>Deferribacterales</taxon>
        <taxon>Deferribacteraceae</taxon>
        <taxon>Deferribacter</taxon>
    </lineage>
</organism>
<comment type="miscellaneous">
    <text evidence="3">In the RecBCD complex, RecB has a slow 3'-5' helicase, an exonuclease activity and loads RecA onto ssDNA, RecD has a fast 5'-3' helicase activity, while RecC stimulates the ATPase and processivity of the RecB helicase and contributes to recognition of the Chi site.</text>
</comment>
<keyword evidence="3" id="KW-0234">DNA repair</keyword>
<dbReference type="Gene3D" id="3.40.50.300">
    <property type="entry name" value="P-loop containing nucleotide triphosphate hydrolases"/>
    <property type="match status" value="2"/>
</dbReference>
<dbReference type="HOGENOM" id="CLU_007524_1_2_0"/>
<evidence type="ECO:0000256" key="3">
    <source>
        <dbReference type="HAMAP-Rule" id="MF_01487"/>
    </source>
</evidence>
<dbReference type="NCBIfam" id="TIGR01447">
    <property type="entry name" value="recD"/>
    <property type="match status" value="1"/>
</dbReference>
<sequence length="570" mass="65954">MMVLDILLKNKIIGYFEYEVAKWVYENTKNPLIKNIFLLLAYSYENGDSCLDLKCIENRDLLEFFELDDKGLSFIFPDSEKIKSEIVKYNFLKNLVVVFDDKLFFKRIFNYEKYIADKIRELSAKKRGIKKFFYDENLNNLQNLAVSLSVINNFMVISGGPGTGKTTVIKKIIETILDNNDNHKIAITAPTGKAVSRILESLKEFPFLDKIEPPCTIHRLLGANSREMRFYYNKNNRLPFDTLIIDEVSMVDVEIFYHVLQALKDDARLILIGDKNQLSSVEAGAVLGEICSIKEFFGLNTLNFFTKNIANKFDFNGNVVENDSMPIVDCLIEFDESYRFGKNSGISRLAELIKFEKYNELEELIFSERGFDGLLFYDLNKNVIENIVDDFKKEIKENYLQALNKIKILTPFKRGDFGTEFLNFYVDKKLKKSFGATDWYTGRQLIINKNDYSNGLYNGDMGVAVVEDKKYLMFYDSLNKEYLKFPESLISGYDLGFALTVHKSQGSEFDNVYFILGNKDHQMLTKELIYTAITRAKKRVIIIGDKQILFNAIKRKTDRKSAIGKLLYES</sequence>
<keyword evidence="6" id="KW-1185">Reference proteome</keyword>
<dbReference type="CDD" id="cd17933">
    <property type="entry name" value="DEXSc_RecD-like"/>
    <property type="match status" value="1"/>
</dbReference>
<keyword evidence="3" id="KW-0238">DNA-binding</keyword>
<keyword evidence="3" id="KW-0227">DNA damage</keyword>
<evidence type="ECO:0000313" key="6">
    <source>
        <dbReference type="Proteomes" id="UP000001520"/>
    </source>
</evidence>
<dbReference type="EC" id="5.6.2.3" evidence="3"/>
<gene>
    <name evidence="3 5" type="primary">recD</name>
    <name evidence="5" type="ordered locus">DEFDS_0738</name>
</gene>
<dbReference type="Proteomes" id="UP000001520">
    <property type="component" value="Chromosome"/>
</dbReference>
<feature type="binding site" evidence="3">
    <location>
        <begin position="159"/>
        <end position="166"/>
    </location>
    <ligand>
        <name>ATP</name>
        <dbReference type="ChEBI" id="CHEBI:30616"/>
    </ligand>
</feature>
<evidence type="ECO:0000256" key="2">
    <source>
        <dbReference type="ARBA" id="ARBA00022840"/>
    </source>
</evidence>
<comment type="catalytic activity">
    <reaction evidence="3">
        <text>ATP + H2O = ADP + phosphate + H(+)</text>
        <dbReference type="Rhea" id="RHEA:13065"/>
        <dbReference type="ChEBI" id="CHEBI:15377"/>
        <dbReference type="ChEBI" id="CHEBI:15378"/>
        <dbReference type="ChEBI" id="CHEBI:30616"/>
        <dbReference type="ChEBI" id="CHEBI:43474"/>
        <dbReference type="ChEBI" id="CHEBI:456216"/>
        <dbReference type="EC" id="5.6.2.3"/>
    </reaction>
</comment>
<keyword evidence="3" id="KW-0347">Helicase</keyword>
<protein>
    <recommendedName>
        <fullName evidence="3">RecBCD enzyme subunit RecD</fullName>
        <ecNumber evidence="3">5.6.2.3</ecNumber>
    </recommendedName>
    <alternativeName>
        <fullName evidence="3">DNA 5'-3' helicase subunit RecD</fullName>
    </alternativeName>
    <alternativeName>
        <fullName evidence="3">Exonuclease V subunit RecD</fullName>
        <shortName evidence="3">ExoV subunit RecD</shortName>
    </alternativeName>
    <alternativeName>
        <fullName evidence="3">Helicase/nuclease RecBCD subunit RecD</fullName>
    </alternativeName>
</protein>
<comment type="function">
    <text evidence="3">A helicase/nuclease that prepares dsDNA breaks (DSB) for recombinational DNA repair. Binds to DSBs and unwinds DNA via a highly rapid and processive ATP-dependent bidirectional helicase activity. Unwinds dsDNA until it encounters a Chi (crossover hotspot instigator) sequence from the 3' direction. Cuts ssDNA a few nucleotides 3' to the Chi site. The properties and activities of the enzyme are changed at Chi. The Chi-altered holoenzyme produces a long 3'-ssDNA overhang and facilitates RecA-binding to the ssDNA for homologous DNA recombination and repair. Holoenzyme degrades any linearized DNA that is unable to undergo homologous recombination. In the holoenzyme this subunit has ssDNA-dependent ATPase and 5'-3' helicase activity. When added to pre-assembled RecBC greatly stimulates nuclease activity and augments holoenzyme processivity. Negatively regulates the RecA-loading ability of RecBCD.</text>
</comment>
<dbReference type="GO" id="GO:0009338">
    <property type="term" value="C:exodeoxyribonuclease V complex"/>
    <property type="evidence" value="ECO:0007669"/>
    <property type="project" value="InterPro"/>
</dbReference>
<dbReference type="AlphaFoldDB" id="D3PC94"/>
<dbReference type="GO" id="GO:0008854">
    <property type="term" value="F:exodeoxyribonuclease V activity"/>
    <property type="evidence" value="ECO:0007669"/>
    <property type="project" value="InterPro"/>
</dbReference>
<dbReference type="Pfam" id="PF13538">
    <property type="entry name" value="UvrD_C_2"/>
    <property type="match status" value="1"/>
</dbReference>
<dbReference type="GO" id="GO:0000724">
    <property type="term" value="P:double-strand break repair via homologous recombination"/>
    <property type="evidence" value="ECO:0007669"/>
    <property type="project" value="UniProtKB-UniRule"/>
</dbReference>
<evidence type="ECO:0000259" key="4">
    <source>
        <dbReference type="Pfam" id="PF13538"/>
    </source>
</evidence>
<name>D3PC94_DEFDS</name>
<dbReference type="InterPro" id="IPR050534">
    <property type="entry name" value="Coronavir_polyprotein_1ab"/>
</dbReference>